<dbReference type="PROSITE" id="PS51257">
    <property type="entry name" value="PROKAR_LIPOPROTEIN"/>
    <property type="match status" value="1"/>
</dbReference>
<dbReference type="OrthoDB" id="9761519at2"/>
<dbReference type="EMBL" id="QICL01000034">
    <property type="protein sequence ID" value="PXV59947.1"/>
    <property type="molecule type" value="Genomic_DNA"/>
</dbReference>
<dbReference type="SUPFAM" id="SSF49785">
    <property type="entry name" value="Galactose-binding domain-like"/>
    <property type="match status" value="1"/>
</dbReference>
<dbReference type="NCBIfam" id="NF045579">
    <property type="entry name" value="rhamnoside_JR"/>
    <property type="match status" value="1"/>
</dbReference>
<evidence type="ECO:0000313" key="4">
    <source>
        <dbReference type="EMBL" id="PXV59947.1"/>
    </source>
</evidence>
<dbReference type="Pfam" id="PF17132">
    <property type="entry name" value="Glyco_hydro_106"/>
    <property type="match status" value="1"/>
</dbReference>
<dbReference type="InterPro" id="IPR008979">
    <property type="entry name" value="Galactose-bd-like_sf"/>
</dbReference>
<evidence type="ECO:0000256" key="1">
    <source>
        <dbReference type="ARBA" id="ARBA00022729"/>
    </source>
</evidence>
<gene>
    <name evidence="4" type="ORF">CLV62_1342</name>
</gene>
<protein>
    <submittedName>
        <fullName evidence="4">Alpha-L-rhamnosidase-like protein</fullName>
    </submittedName>
</protein>
<evidence type="ECO:0000256" key="3">
    <source>
        <dbReference type="SAM" id="SignalP"/>
    </source>
</evidence>
<evidence type="ECO:0000256" key="2">
    <source>
        <dbReference type="ARBA" id="ARBA00022801"/>
    </source>
</evidence>
<dbReference type="AlphaFoldDB" id="A0A2V3PKM4"/>
<dbReference type="Proteomes" id="UP000247973">
    <property type="component" value="Unassembled WGS sequence"/>
</dbReference>
<dbReference type="PANTHER" id="PTHR43817">
    <property type="entry name" value="GLYCOSYL HYDROLASE"/>
    <property type="match status" value="1"/>
</dbReference>
<keyword evidence="5" id="KW-1185">Reference proteome</keyword>
<dbReference type="GO" id="GO:0016787">
    <property type="term" value="F:hydrolase activity"/>
    <property type="evidence" value="ECO:0007669"/>
    <property type="project" value="UniProtKB-KW"/>
</dbReference>
<organism evidence="4 5">
    <name type="scientific">Dysgonomonas alginatilytica</name>
    <dbReference type="NCBI Taxonomy" id="1605892"/>
    <lineage>
        <taxon>Bacteria</taxon>
        <taxon>Pseudomonadati</taxon>
        <taxon>Bacteroidota</taxon>
        <taxon>Bacteroidia</taxon>
        <taxon>Bacteroidales</taxon>
        <taxon>Dysgonomonadaceae</taxon>
        <taxon>Dysgonomonas</taxon>
    </lineage>
</organism>
<keyword evidence="1 3" id="KW-0732">Signal</keyword>
<evidence type="ECO:0000313" key="5">
    <source>
        <dbReference type="Proteomes" id="UP000247973"/>
    </source>
</evidence>
<comment type="caution">
    <text evidence="4">The sequence shown here is derived from an EMBL/GenBank/DDBJ whole genome shotgun (WGS) entry which is preliminary data.</text>
</comment>
<proteinExistence type="predicted"/>
<feature type="signal peptide" evidence="3">
    <location>
        <begin position="1"/>
        <end position="19"/>
    </location>
</feature>
<reference evidence="4 5" key="1">
    <citation type="submission" date="2018-03" db="EMBL/GenBank/DDBJ databases">
        <title>Genomic Encyclopedia of Archaeal and Bacterial Type Strains, Phase II (KMG-II): from individual species to whole genera.</title>
        <authorList>
            <person name="Goeker M."/>
        </authorList>
    </citation>
    <scope>NUCLEOTIDE SEQUENCE [LARGE SCALE GENOMIC DNA]</scope>
    <source>
        <strain evidence="4 5">DSM 100214</strain>
    </source>
</reference>
<feature type="chain" id="PRO_5015912416" evidence="3">
    <location>
        <begin position="20"/>
        <end position="979"/>
    </location>
</feature>
<name>A0A2V3PKM4_9BACT</name>
<dbReference type="Gene3D" id="2.60.120.260">
    <property type="entry name" value="Galactose-binding domain-like"/>
    <property type="match status" value="1"/>
</dbReference>
<sequence>MKRTALNIALALIVSSCPAVESIAQVGSDLFLNPPKEVQPWVYWMWVNGNISKEGVQKDLEAMHRAGINGAIALDVDQDSPNGPVVYNDKNWQEIFHHSAITAQRLGMEIGGNNGAGYWGTGGPWVKPELAMQWVVSSETYIHGGKQWNGKLKSPGLGDDYRDIAVIAVGVIDTVAEKRYIIPDFPLKSSQNPGNAGPVRYSCAPFTYKELQWPGFPRYLMYRGTQSASLKETAPKEAIIQQNKVINLTAKMQKDGTLSWDVPAGEWTIIRFGHQWTGSSIGPVTYKVIGPETDKLSKEATRFHFDEMVKKLKSYAVSEAFTTVHIDSWEGGGQNWTPGFDQIFKERRGYDILPWLPVLTGRVINSLQETERFMYDLRQTISELFVENYVKEFQQLAHKEGLKLSYESYTTPANDMDVVQYVDIPMAEFWIPVGWHPNFDPTIKSMASAAHLNGTTIVAAEALTSSGSERWQWHPATMKPLVDEAFSGGVNRLVFHRFSSQYFDVEGPGIQMNRWGSKYERTNTWWEFSTAWHTYISRCQYMLQKGIFYADVLALQSEEPWQRFAGLALDGYDYDVIGQDAFKKVEMNDNGLYFPNRPAYKLLLLPDSETMTVAMLTHIRNLVCNGAVVLGNRPKSVPGLLNYREEEKKLGILVGELWGTGDYITKENRLGKGTVYSDMTVEEALLRMGIPRDFTADYWLKYIHRTIDNEECYFLANTSDKEFTATCTFRVDGKKAELWDAETGEKYRIDISANVGGTTTLRIPFNAAKSWFVIFRPSADASLPLFNPKQEQQNETAINNNWVLYFPKGSGTPLKVELPRLVSWSEHTDPEIKYFSGTARYEKIITIDDKMLRDRLPVILDLGKVEIMARVKLNGKDLGIAWRAPYSFDITEAAKAGENRLEIEVVNLWPNRLIGDEQLADDVGYNKEGTMKEWPEWLLKGKKRPSKRKVFSARKQWNADDKLISSGLLGPVMIFNRSE</sequence>
<dbReference type="PANTHER" id="PTHR43817:SF1">
    <property type="entry name" value="HYDROLASE, FAMILY 43, PUTATIVE (AFU_ORTHOLOGUE AFUA_3G01660)-RELATED"/>
    <property type="match status" value="1"/>
</dbReference>
<accession>A0A2V3PKM4</accession>
<dbReference type="RefSeq" id="WP_110312259.1">
    <property type="nucleotide sequence ID" value="NZ_QICL01000034.1"/>
</dbReference>
<keyword evidence="2" id="KW-0378">Hydrolase</keyword>